<accession>A0ABU5Y8W4</accession>
<dbReference type="EMBL" id="JAYKBV010000007">
    <property type="protein sequence ID" value="MEB3040367.1"/>
    <property type="molecule type" value="Genomic_DNA"/>
</dbReference>
<reference evidence="1 2" key="1">
    <citation type="submission" date="2023-12" db="EMBL/GenBank/DDBJ databases">
        <title>Genomic sequences of Capnocytophaga and Parvimonas strains.</title>
        <authorList>
            <person name="Watt R.M."/>
            <person name="Wang M."/>
            <person name="Yang T."/>
            <person name="Tong W.M."/>
        </authorList>
    </citation>
    <scope>NUCLEOTIDE SEQUENCE [LARGE SCALE GENOMIC DNA]</scope>
    <source>
        <strain evidence="1 2">CCUG 13156</strain>
    </source>
</reference>
<gene>
    <name evidence="1" type="ORF">VJJ49_06620</name>
</gene>
<name>A0ABU5Y8W4_9FLAO</name>
<keyword evidence="2" id="KW-1185">Reference proteome</keyword>
<evidence type="ECO:0000313" key="2">
    <source>
        <dbReference type="Proteomes" id="UP001324270"/>
    </source>
</evidence>
<evidence type="ECO:0008006" key="3">
    <source>
        <dbReference type="Google" id="ProtNLM"/>
    </source>
</evidence>
<comment type="caution">
    <text evidence="1">The sequence shown here is derived from an EMBL/GenBank/DDBJ whole genome shotgun (WGS) entry which is preliminary data.</text>
</comment>
<protein>
    <recommendedName>
        <fullName evidence="3">Lipopolysaccharide biosynthesis protein</fullName>
    </recommendedName>
</protein>
<dbReference type="RefSeq" id="WP_323979380.1">
    <property type="nucleotide sequence ID" value="NZ_JAYKBV010000007.1"/>
</dbReference>
<sequence>MENTDAREITISSLLGTNITLAKYMDNTNKYKDISKLKGKTILLCMPNYFNIYELFAADIKALGMELILIVPPVFYYKRWKDRVINFFRKLFLGDRQYKNKLIKQFNIEYFLDKTTNIESKSIDYMLFVQPDLVTDNQIGKLLRIGKKNIAYHWNGLEQYPDREVFDNIGQFDTFYVFDPKDYQKYKEIYPNIKLSHNFFFENIENTTTVDNIEKKALYVGSYFEDRIKNVIFVEKLLDKYNIPTDIELVYKDKKPFLSNKNIKITSEKINFIDYLKKVQRSKILLDFKLGHNGLSFRFFEALKYEKKIITDNFSVKEYDFYNPNNIFILHKDNLENLETFLHSDYQKLPPELVEKYSFSSWIYDCLCG</sequence>
<organism evidence="1 2">
    <name type="scientific">Capnocytophaga gingivalis</name>
    <dbReference type="NCBI Taxonomy" id="1017"/>
    <lineage>
        <taxon>Bacteria</taxon>
        <taxon>Pseudomonadati</taxon>
        <taxon>Bacteroidota</taxon>
        <taxon>Flavobacteriia</taxon>
        <taxon>Flavobacteriales</taxon>
        <taxon>Flavobacteriaceae</taxon>
        <taxon>Capnocytophaga</taxon>
    </lineage>
</organism>
<evidence type="ECO:0000313" key="1">
    <source>
        <dbReference type="EMBL" id="MEB3040367.1"/>
    </source>
</evidence>
<proteinExistence type="predicted"/>
<dbReference type="Proteomes" id="UP001324270">
    <property type="component" value="Unassembled WGS sequence"/>
</dbReference>